<reference evidence="3" key="1">
    <citation type="journal article" date="2014" name="Int. J. Syst. Evol. Microbiol.">
        <title>Complete genome sequence of Corynebacterium casei LMG S-19264T (=DSM 44701T), isolated from a smear-ripened cheese.</title>
        <authorList>
            <consortium name="US DOE Joint Genome Institute (JGI-PGF)"/>
            <person name="Walter F."/>
            <person name="Albersmeier A."/>
            <person name="Kalinowski J."/>
            <person name="Ruckert C."/>
        </authorList>
    </citation>
    <scope>NUCLEOTIDE SEQUENCE</scope>
    <source>
        <strain evidence="3">JCM 12862</strain>
    </source>
</reference>
<gene>
    <name evidence="3" type="ORF">GCM10007962_00760</name>
</gene>
<proteinExistence type="predicted"/>
<dbReference type="PANTHER" id="PTHR42970:SF1">
    <property type="entry name" value="PECTATE LYASE C-RELATED"/>
    <property type="match status" value="1"/>
</dbReference>
<dbReference type="GO" id="GO:0046872">
    <property type="term" value="F:metal ion binding"/>
    <property type="evidence" value="ECO:0007669"/>
    <property type="project" value="UniProtKB-KW"/>
</dbReference>
<organism evidence="3 4">
    <name type="scientific">Yeosuana aromativorans</name>
    <dbReference type="NCBI Taxonomy" id="288019"/>
    <lineage>
        <taxon>Bacteria</taxon>
        <taxon>Pseudomonadati</taxon>
        <taxon>Bacteroidota</taxon>
        <taxon>Flavobacteriia</taxon>
        <taxon>Flavobacteriales</taxon>
        <taxon>Flavobacteriaceae</taxon>
        <taxon>Yeosuana</taxon>
    </lineage>
</organism>
<dbReference type="GO" id="GO:0016829">
    <property type="term" value="F:lyase activity"/>
    <property type="evidence" value="ECO:0007669"/>
    <property type="project" value="UniProtKB-KW"/>
</dbReference>
<protein>
    <submittedName>
        <fullName evidence="3">Pectate lyase</fullName>
    </submittedName>
</protein>
<accession>A0A8J3BH21</accession>
<name>A0A8J3BH21_9FLAO</name>
<reference evidence="3" key="2">
    <citation type="submission" date="2020-09" db="EMBL/GenBank/DDBJ databases">
        <authorList>
            <person name="Sun Q."/>
            <person name="Ohkuma M."/>
        </authorList>
    </citation>
    <scope>NUCLEOTIDE SEQUENCE</scope>
    <source>
        <strain evidence="3">JCM 12862</strain>
    </source>
</reference>
<dbReference type="InterPro" id="IPR012334">
    <property type="entry name" value="Pectin_lyas_fold"/>
</dbReference>
<evidence type="ECO:0000313" key="3">
    <source>
        <dbReference type="EMBL" id="GGK10471.1"/>
    </source>
</evidence>
<comment type="caution">
    <text evidence="3">The sequence shown here is derived from an EMBL/GenBank/DDBJ whole genome shotgun (WGS) entry which is preliminary data.</text>
</comment>
<dbReference type="PANTHER" id="PTHR42970">
    <property type="entry name" value="PECTATE LYASE C-RELATED"/>
    <property type="match status" value="1"/>
</dbReference>
<dbReference type="AlphaFoldDB" id="A0A8J3BH21"/>
<dbReference type="SUPFAM" id="SSF51126">
    <property type="entry name" value="Pectin lyase-like"/>
    <property type="match status" value="1"/>
</dbReference>
<keyword evidence="3" id="KW-0456">Lyase</keyword>
<dbReference type="InterPro" id="IPR011050">
    <property type="entry name" value="Pectin_lyase_fold/virulence"/>
</dbReference>
<evidence type="ECO:0000256" key="2">
    <source>
        <dbReference type="ARBA" id="ARBA00023180"/>
    </source>
</evidence>
<sequence>MVHNLSYSQQLAFPSAEGFGQYASGGRGGIIYKVTNLNDDGEGSLRKGILKSGPRIIVFDVSGTIELQRDLDINKGDLTILGQTAPGEGITLKGYPVTIKDSNVIIRYLRFRMGDINKIEGDALGCRDSKNVIIDHCSISWSTDEAGSFYNNTNFTLQWCIISEALNNSVHHKGPHGYGGIWGGVKASFHHNLIANNNSRNPRFSGSSTTLNSVNEFVDFRNNVIYNWGNNSIYGGEKGEYNIVNNYFKPGPATESSKRSRIVEPYEPYGKFYVDGNYMEGSKQVTKNNWDDGVQCDNPQAAKINEPIGISNNVKTTCAVQAYKDVLMKAGDNLFRDAVDSRIIRDTKEGRADYKNGIIDSQDNVGGWPILKTEDPPKDLDEDGMPDIWEEKNGLDPKTNDSNLYTLDTKYTNIEVYANSLIHSV</sequence>
<dbReference type="InterPro" id="IPR052063">
    <property type="entry name" value="Polysaccharide_Lyase_1"/>
</dbReference>
<evidence type="ECO:0000313" key="4">
    <source>
        <dbReference type="Proteomes" id="UP000612329"/>
    </source>
</evidence>
<dbReference type="Gene3D" id="2.160.20.10">
    <property type="entry name" value="Single-stranded right-handed beta-helix, Pectin lyase-like"/>
    <property type="match status" value="1"/>
</dbReference>
<keyword evidence="4" id="KW-1185">Reference proteome</keyword>
<keyword evidence="1" id="KW-0479">Metal-binding</keyword>
<dbReference type="EMBL" id="BMNR01000001">
    <property type="protein sequence ID" value="GGK10471.1"/>
    <property type="molecule type" value="Genomic_DNA"/>
</dbReference>
<keyword evidence="2" id="KW-0325">Glycoprotein</keyword>
<dbReference type="Proteomes" id="UP000612329">
    <property type="component" value="Unassembled WGS sequence"/>
</dbReference>
<evidence type="ECO:0000256" key="1">
    <source>
        <dbReference type="ARBA" id="ARBA00022723"/>
    </source>
</evidence>